<evidence type="ECO:0000313" key="2">
    <source>
        <dbReference type="Proteomes" id="UP001204643"/>
    </source>
</evidence>
<organism evidence="1 2">
    <name type="scientific">Bacillus cereus</name>
    <dbReference type="NCBI Taxonomy" id="1396"/>
    <lineage>
        <taxon>Bacteria</taxon>
        <taxon>Bacillati</taxon>
        <taxon>Bacillota</taxon>
        <taxon>Bacilli</taxon>
        <taxon>Bacillales</taxon>
        <taxon>Bacillaceae</taxon>
        <taxon>Bacillus</taxon>
        <taxon>Bacillus cereus group</taxon>
    </lineage>
</organism>
<evidence type="ECO:0000313" key="1">
    <source>
        <dbReference type="EMBL" id="MCQ6287969.1"/>
    </source>
</evidence>
<sequence length="44" mass="4843">MKIVTVNADATIHVGILKGMTGCVTSYDADTGWPKSNWIHLQRL</sequence>
<gene>
    <name evidence="1" type="ORF">NPM19_25345</name>
</gene>
<comment type="caution">
    <text evidence="1">The sequence shown here is derived from an EMBL/GenBank/DDBJ whole genome shotgun (WGS) entry which is preliminary data.</text>
</comment>
<dbReference type="EMBL" id="JANHEB010000054">
    <property type="protein sequence ID" value="MCQ6287969.1"/>
    <property type="molecule type" value="Genomic_DNA"/>
</dbReference>
<proteinExistence type="predicted"/>
<accession>A0AAW5L6Z3</accession>
<protein>
    <submittedName>
        <fullName evidence="1">Uncharacterized protein</fullName>
    </submittedName>
</protein>
<dbReference type="RefSeq" id="WP_255288170.1">
    <property type="nucleotide sequence ID" value="NZ_CP012483.1"/>
</dbReference>
<reference evidence="1" key="1">
    <citation type="submission" date="2022-07" db="EMBL/GenBank/DDBJ databases">
        <title>Identification and characterization of Bacillus thuringiensis and other Bacillus cereus group isolates from spinach by whole genome sequencing.</title>
        <authorList>
            <person name="Zao X."/>
            <person name="Zervas A."/>
            <person name="Hendriks M."/>
            <person name="Rajkovic A."/>
            <person name="Van Overbeek L."/>
            <person name="Hendriksen N.B."/>
            <person name="Uyttendaele M."/>
        </authorList>
    </citation>
    <scope>NUCLEOTIDE SEQUENCE</scope>
    <source>
        <strain evidence="1">781001F-1</strain>
    </source>
</reference>
<dbReference type="Proteomes" id="UP001204643">
    <property type="component" value="Unassembled WGS sequence"/>
</dbReference>
<dbReference type="AlphaFoldDB" id="A0AAW5L6Z3"/>
<name>A0AAW5L6Z3_BACCE</name>